<reference evidence="3" key="1">
    <citation type="submission" date="2018-07" db="EMBL/GenBank/DDBJ databases">
        <authorList>
            <person name="Zhao J."/>
        </authorList>
    </citation>
    <scope>NUCLEOTIDE SEQUENCE [LARGE SCALE GENOMIC DNA]</scope>
    <source>
        <strain evidence="3">GSSD-12</strain>
    </source>
</reference>
<dbReference type="InterPro" id="IPR038740">
    <property type="entry name" value="BioF2-like_GNAT_dom"/>
</dbReference>
<protein>
    <submittedName>
        <fullName evidence="2">GNAT family N-acetyltransferase</fullName>
    </submittedName>
</protein>
<dbReference type="Proteomes" id="UP000253868">
    <property type="component" value="Chromosome"/>
</dbReference>
<gene>
    <name evidence="2" type="ORF">DVK44_27535</name>
</gene>
<keyword evidence="3" id="KW-1185">Reference proteome</keyword>
<dbReference type="Pfam" id="PF13480">
    <property type="entry name" value="Acetyltransf_6"/>
    <property type="match status" value="1"/>
</dbReference>
<accession>A0A345HVS9</accession>
<organism evidence="2 3">
    <name type="scientific">Streptomyces paludis</name>
    <dbReference type="NCBI Taxonomy" id="2282738"/>
    <lineage>
        <taxon>Bacteria</taxon>
        <taxon>Bacillati</taxon>
        <taxon>Actinomycetota</taxon>
        <taxon>Actinomycetes</taxon>
        <taxon>Kitasatosporales</taxon>
        <taxon>Streptomycetaceae</taxon>
        <taxon>Streptomyces</taxon>
    </lineage>
</organism>
<dbReference type="RefSeq" id="WP_114662947.1">
    <property type="nucleotide sequence ID" value="NZ_CP031194.1"/>
</dbReference>
<evidence type="ECO:0000259" key="1">
    <source>
        <dbReference type="Pfam" id="PF13480"/>
    </source>
</evidence>
<keyword evidence="2" id="KW-0808">Transferase</keyword>
<feature type="domain" description="BioF2-like acetyltransferase" evidence="1">
    <location>
        <begin position="191"/>
        <end position="321"/>
    </location>
</feature>
<dbReference type="EMBL" id="CP031194">
    <property type="protein sequence ID" value="AXG80803.1"/>
    <property type="molecule type" value="Genomic_DNA"/>
</dbReference>
<name>A0A345HVS9_9ACTN</name>
<dbReference type="KEGG" id="spad:DVK44_27535"/>
<evidence type="ECO:0000313" key="3">
    <source>
        <dbReference type="Proteomes" id="UP000253868"/>
    </source>
</evidence>
<proteinExistence type="predicted"/>
<dbReference type="AlphaFoldDB" id="A0A345HVS9"/>
<dbReference type="InterPro" id="IPR016181">
    <property type="entry name" value="Acyl_CoA_acyltransferase"/>
</dbReference>
<dbReference type="OrthoDB" id="6028172at2"/>
<evidence type="ECO:0000313" key="2">
    <source>
        <dbReference type="EMBL" id="AXG80803.1"/>
    </source>
</evidence>
<dbReference type="SUPFAM" id="SSF55729">
    <property type="entry name" value="Acyl-CoA N-acyltransferases (Nat)"/>
    <property type="match status" value="1"/>
</dbReference>
<dbReference type="GO" id="GO:0016740">
    <property type="term" value="F:transferase activity"/>
    <property type="evidence" value="ECO:0007669"/>
    <property type="project" value="UniProtKB-KW"/>
</dbReference>
<sequence length="375" mass="40934">MTLTDPVGHLTAEHRIETLSTIHDVDAEVWNRLVGLASGSVFHSWQWLAAFEDAPPGAFEPRHLAAYRGNELVGICPAYLVHDCPRLSYLLEVGEFAPTGPVLLAHSLAALDGGPLAVPGHDRAVDALLGALGEAARSAGARVWGVANAPADRLSGRLMRQGYATAHITTSYRCATDVPSVKEYWAFAEGHRRRKLARERRIAGRDHTVLDGSADTDTLVRLVHSLLQDRNTPTEVLPEPFLRAMRTRLAPFERSITAADRAGETIGAFAGWQFGPVWSMWLAGLDTARLPSFVPYRAMAGRLVESAVTTDVATIDLGRSNGMEKRKLGAHPVPLHLALKVLDRGEQAALHASCLRLEQRCQGPEEQLDMTRRCC</sequence>